<dbReference type="AlphaFoldDB" id="A0A6I6G510"/>
<feature type="binding site" evidence="7">
    <location>
        <position position="116"/>
    </location>
    <ligand>
        <name>S-adenosyl-L-methionine</name>
        <dbReference type="ChEBI" id="CHEBI:59789"/>
    </ligand>
</feature>
<keyword evidence="6 7" id="KW-0819">tRNA processing</keyword>
<dbReference type="RefSeq" id="WP_157476525.1">
    <property type="nucleotide sequence ID" value="NZ_CP046566.1"/>
</dbReference>
<keyword evidence="4 7" id="KW-0808">Transferase</keyword>
<dbReference type="EMBL" id="CP046566">
    <property type="protein sequence ID" value="QGW27104.1"/>
    <property type="molecule type" value="Genomic_DNA"/>
</dbReference>
<feature type="binding site" evidence="7">
    <location>
        <position position="42"/>
    </location>
    <ligand>
        <name>S-adenosyl-L-methionine</name>
        <dbReference type="ChEBI" id="CHEBI:59789"/>
    </ligand>
</feature>
<evidence type="ECO:0000256" key="2">
    <source>
        <dbReference type="ARBA" id="ARBA00003015"/>
    </source>
</evidence>
<comment type="similarity">
    <text evidence="7">Belongs to the class I-like SAM-binding methyltransferase superfamily. TrmB family.</text>
</comment>
<name>A0A6I6G510_9BACT</name>
<sequence>MGQKKLIRFAAIKSFSNVLEYPENMPGTWGSFFASAQPLTLELACGKGEYAVGLGQMFPKRNFLGVDVKGNRIFIGAKRALAMGLGNVGFMRTQIDRIDQYFAPGEVAEIWLTFPDPQLRTGHARKRLTHPNFLRRYQRFLQPGACINLKTDSPVLHAFTLLVIEHYGCSLVTNYTNVYGEATEPELLTIQTHYEGLDIAQSGRIFYLRFQLPDVIDAAKDEAFKQAGVGAGAGNTSIGSRFMKVQLKEGEDYYYSPEGYMVLTEKYHLERGVCCGNGCRHCPYAYVRVPEPRKSHLLQQQAAKSDTRTDKPV</sequence>
<dbReference type="NCBIfam" id="NF001080">
    <property type="entry name" value="PRK00121.2-2"/>
    <property type="match status" value="1"/>
</dbReference>
<evidence type="ECO:0000256" key="6">
    <source>
        <dbReference type="ARBA" id="ARBA00022694"/>
    </source>
</evidence>
<reference evidence="8 9" key="1">
    <citation type="submission" date="2019-11" db="EMBL/GenBank/DDBJ databases">
        <authorList>
            <person name="Im W.T."/>
        </authorList>
    </citation>
    <scope>NUCLEOTIDE SEQUENCE [LARGE SCALE GENOMIC DNA]</scope>
    <source>
        <strain evidence="8 9">SB-02</strain>
    </source>
</reference>
<evidence type="ECO:0000256" key="4">
    <source>
        <dbReference type="ARBA" id="ARBA00022679"/>
    </source>
</evidence>
<dbReference type="GO" id="GO:0008176">
    <property type="term" value="F:tRNA (guanine(46)-N7)-methyltransferase activity"/>
    <property type="evidence" value="ECO:0007669"/>
    <property type="project" value="UniProtKB-UniRule"/>
</dbReference>
<keyword evidence="5 7" id="KW-0949">S-adenosyl-L-methionine</keyword>
<evidence type="ECO:0000313" key="8">
    <source>
        <dbReference type="EMBL" id="QGW27104.1"/>
    </source>
</evidence>
<dbReference type="Proteomes" id="UP000426027">
    <property type="component" value="Chromosome"/>
</dbReference>
<dbReference type="KEGG" id="fls:GLV81_02375"/>
<comment type="catalytic activity">
    <reaction evidence="1 7">
        <text>guanosine(46) in tRNA + S-adenosyl-L-methionine = N(7)-methylguanosine(46) in tRNA + S-adenosyl-L-homocysteine</text>
        <dbReference type="Rhea" id="RHEA:42708"/>
        <dbReference type="Rhea" id="RHEA-COMP:10188"/>
        <dbReference type="Rhea" id="RHEA-COMP:10189"/>
        <dbReference type="ChEBI" id="CHEBI:57856"/>
        <dbReference type="ChEBI" id="CHEBI:59789"/>
        <dbReference type="ChEBI" id="CHEBI:74269"/>
        <dbReference type="ChEBI" id="CHEBI:74480"/>
        <dbReference type="EC" id="2.1.1.33"/>
    </reaction>
</comment>
<dbReference type="InterPro" id="IPR029063">
    <property type="entry name" value="SAM-dependent_MTases_sf"/>
</dbReference>
<dbReference type="GO" id="GO:0043527">
    <property type="term" value="C:tRNA methyltransferase complex"/>
    <property type="evidence" value="ECO:0007669"/>
    <property type="project" value="TreeGrafter"/>
</dbReference>
<dbReference type="InterPro" id="IPR003358">
    <property type="entry name" value="tRNA_(Gua-N-7)_MeTrfase_Trmb"/>
</dbReference>
<evidence type="ECO:0000313" key="9">
    <source>
        <dbReference type="Proteomes" id="UP000426027"/>
    </source>
</evidence>
<feature type="binding site" evidence="7">
    <location>
        <position position="152"/>
    </location>
    <ligand>
        <name>substrate</name>
    </ligand>
</feature>
<comment type="pathway">
    <text evidence="7">tRNA modification; N(7)-methylguanine-tRNA biosynthesis.</text>
</comment>
<evidence type="ECO:0000256" key="5">
    <source>
        <dbReference type="ARBA" id="ARBA00022691"/>
    </source>
</evidence>
<dbReference type="PANTHER" id="PTHR23417:SF14">
    <property type="entry name" value="PENTACOTRIPEPTIDE-REPEAT REGION OF PRORP DOMAIN-CONTAINING PROTEIN"/>
    <property type="match status" value="1"/>
</dbReference>
<organism evidence="8 9">
    <name type="scientific">Phnomibacter ginsenosidimutans</name>
    <dbReference type="NCBI Taxonomy" id="2676868"/>
    <lineage>
        <taxon>Bacteria</taxon>
        <taxon>Pseudomonadati</taxon>
        <taxon>Bacteroidota</taxon>
        <taxon>Chitinophagia</taxon>
        <taxon>Chitinophagales</taxon>
        <taxon>Chitinophagaceae</taxon>
        <taxon>Phnomibacter</taxon>
    </lineage>
</organism>
<keyword evidence="9" id="KW-1185">Reference proteome</keyword>
<comment type="caution">
    <text evidence="7">Lacks conserved residue(s) required for the propagation of feature annotation.</text>
</comment>
<protein>
    <recommendedName>
        <fullName evidence="7">tRNA (guanine-N(7)-)-methyltransferase</fullName>
        <ecNumber evidence="7">2.1.1.33</ecNumber>
    </recommendedName>
    <alternativeName>
        <fullName evidence="7">tRNA (guanine(46)-N(7))-methyltransferase</fullName>
    </alternativeName>
    <alternativeName>
        <fullName evidence="7">tRNA(m7G46)-methyltransferase</fullName>
    </alternativeName>
</protein>
<keyword evidence="3 7" id="KW-0489">Methyltransferase</keyword>
<comment type="function">
    <text evidence="2 7">Catalyzes the formation of N(7)-methylguanine at position 46 (m7G46) in tRNA.</text>
</comment>
<dbReference type="EC" id="2.1.1.33" evidence="7"/>
<accession>A0A6I6G510</accession>
<dbReference type="Pfam" id="PF02390">
    <property type="entry name" value="Methyltransf_4"/>
    <property type="match status" value="1"/>
</dbReference>
<dbReference type="SUPFAM" id="SSF53335">
    <property type="entry name" value="S-adenosyl-L-methionine-dependent methyltransferases"/>
    <property type="match status" value="1"/>
</dbReference>
<evidence type="ECO:0000256" key="1">
    <source>
        <dbReference type="ARBA" id="ARBA00000142"/>
    </source>
</evidence>
<dbReference type="UniPathway" id="UPA00989"/>
<proteinExistence type="inferred from homology"/>
<gene>
    <name evidence="7 8" type="primary">trmB</name>
    <name evidence="8" type="ORF">GLV81_02375</name>
</gene>
<dbReference type="Pfam" id="PF17653">
    <property type="entry name" value="DUF5522"/>
    <property type="match status" value="1"/>
</dbReference>
<dbReference type="InterPro" id="IPR040807">
    <property type="entry name" value="DUF5522"/>
</dbReference>
<evidence type="ECO:0000256" key="7">
    <source>
        <dbReference type="HAMAP-Rule" id="MF_01057"/>
    </source>
</evidence>
<feature type="binding site" evidence="7">
    <location>
        <begin position="192"/>
        <end position="195"/>
    </location>
    <ligand>
        <name>substrate</name>
    </ligand>
</feature>
<dbReference type="HAMAP" id="MF_01057">
    <property type="entry name" value="tRNA_methyltr_TrmB"/>
    <property type="match status" value="1"/>
</dbReference>
<dbReference type="PANTHER" id="PTHR23417">
    <property type="entry name" value="3-DEOXY-D-MANNO-OCTULOSONIC-ACID TRANSFERASE/TRNA GUANINE-N 7 - -METHYLTRANSFERASE"/>
    <property type="match status" value="1"/>
</dbReference>
<dbReference type="PROSITE" id="PS51625">
    <property type="entry name" value="SAM_MT_TRMB"/>
    <property type="match status" value="1"/>
</dbReference>
<dbReference type="InterPro" id="IPR055361">
    <property type="entry name" value="tRNA_methyltr_TrmB_bact"/>
</dbReference>
<dbReference type="Gene3D" id="3.40.50.150">
    <property type="entry name" value="Vaccinia Virus protein VP39"/>
    <property type="match status" value="1"/>
</dbReference>
<feature type="binding site" evidence="7">
    <location>
        <position position="67"/>
    </location>
    <ligand>
        <name>S-adenosyl-L-methionine</name>
        <dbReference type="ChEBI" id="CHEBI:59789"/>
    </ligand>
</feature>
<evidence type="ECO:0000256" key="3">
    <source>
        <dbReference type="ARBA" id="ARBA00022603"/>
    </source>
</evidence>